<keyword evidence="3" id="KW-0648">Protein biosynthesis</keyword>
<organism evidence="4 5">
    <name type="scientific">Tetrahymena thermophila (strain SB210)</name>
    <dbReference type="NCBI Taxonomy" id="312017"/>
    <lineage>
        <taxon>Eukaryota</taxon>
        <taxon>Sar</taxon>
        <taxon>Alveolata</taxon>
        <taxon>Ciliophora</taxon>
        <taxon>Intramacronucleata</taxon>
        <taxon>Oligohymenophorea</taxon>
        <taxon>Hymenostomatida</taxon>
        <taxon>Tetrahymenina</taxon>
        <taxon>Tetrahymenidae</taxon>
        <taxon>Tetrahymena</taxon>
    </lineage>
</organism>
<dbReference type="InParanoid" id="W7X1N8"/>
<protein>
    <recommendedName>
        <fullName evidence="2 3">Peptide deformylase</fullName>
        <ecNumber evidence="2 3">3.5.1.88</ecNumber>
    </recommendedName>
</protein>
<dbReference type="GO" id="GO:0046872">
    <property type="term" value="F:metal ion binding"/>
    <property type="evidence" value="ECO:0007669"/>
    <property type="project" value="UniProtKB-KW"/>
</dbReference>
<name>W7X1N8_TETTS</name>
<dbReference type="GO" id="GO:0042586">
    <property type="term" value="F:peptide deformylase activity"/>
    <property type="evidence" value="ECO:0007669"/>
    <property type="project" value="UniProtKB-EC"/>
</dbReference>
<dbReference type="STRING" id="312017.W7X1N8"/>
<dbReference type="AlphaFoldDB" id="W7X1N8"/>
<evidence type="ECO:0000256" key="2">
    <source>
        <dbReference type="ARBA" id="ARBA00012175"/>
    </source>
</evidence>
<keyword evidence="5" id="KW-1185">Reference proteome</keyword>
<dbReference type="EMBL" id="GG662368">
    <property type="protein sequence ID" value="EWS71532.1"/>
    <property type="molecule type" value="Genomic_DNA"/>
</dbReference>
<dbReference type="PANTHER" id="PTHR10458:SF22">
    <property type="entry name" value="PEPTIDE DEFORMYLASE"/>
    <property type="match status" value="1"/>
</dbReference>
<dbReference type="Pfam" id="PF01327">
    <property type="entry name" value="Pep_deformylase"/>
    <property type="match status" value="1"/>
</dbReference>
<feature type="non-terminal residue" evidence="4">
    <location>
        <position position="1"/>
    </location>
</feature>
<comment type="similarity">
    <text evidence="1 3">Belongs to the polypeptide deformylase family.</text>
</comment>
<dbReference type="SUPFAM" id="SSF56420">
    <property type="entry name" value="Peptide deformylase"/>
    <property type="match status" value="1"/>
</dbReference>
<sequence>LIKVIFIYFLSNFQMKKFVFKKALKSVKQKADIYTILSQNDVQLTTQVKKEVIFPLNQEVENQIDKLIDTLRLNKGVYEKKGVAIAANQVGLDLRFFLLADFNANPFDIQKRILTICNPQILDKSKETSEEEEGCLSIPEQLAFVTRPIQILVEYQNIMGKKVKQELSGLQARAFQHELDHLDGIHMLQRANRVVENPLYIEYLKKQEEQQNQNQQ</sequence>
<dbReference type="InterPro" id="IPR023635">
    <property type="entry name" value="Peptide_deformylase"/>
</dbReference>
<proteinExistence type="inferred from homology"/>
<dbReference type="EC" id="3.5.1.88" evidence="2 3"/>
<gene>
    <name evidence="4" type="ORF">TTHERM_000929443</name>
</gene>
<comment type="catalytic activity">
    <reaction evidence="3">
        <text>N-terminal N-formyl-L-methionyl-[peptide] + H2O = N-terminal L-methionyl-[peptide] + formate</text>
        <dbReference type="Rhea" id="RHEA:24420"/>
        <dbReference type="Rhea" id="RHEA-COMP:10639"/>
        <dbReference type="Rhea" id="RHEA-COMP:10640"/>
        <dbReference type="ChEBI" id="CHEBI:15377"/>
        <dbReference type="ChEBI" id="CHEBI:15740"/>
        <dbReference type="ChEBI" id="CHEBI:49298"/>
        <dbReference type="ChEBI" id="CHEBI:64731"/>
        <dbReference type="EC" id="3.5.1.88"/>
    </reaction>
</comment>
<dbReference type="NCBIfam" id="TIGR00079">
    <property type="entry name" value="pept_deformyl"/>
    <property type="match status" value="1"/>
</dbReference>
<evidence type="ECO:0000313" key="5">
    <source>
        <dbReference type="Proteomes" id="UP000009168"/>
    </source>
</evidence>
<reference evidence="5" key="1">
    <citation type="journal article" date="2006" name="PLoS Biol.">
        <title>Macronuclear genome sequence of the ciliate Tetrahymena thermophila, a model eukaryote.</title>
        <authorList>
            <person name="Eisen J.A."/>
            <person name="Coyne R.S."/>
            <person name="Wu M."/>
            <person name="Wu D."/>
            <person name="Thiagarajan M."/>
            <person name="Wortman J.R."/>
            <person name="Badger J.H."/>
            <person name="Ren Q."/>
            <person name="Amedeo P."/>
            <person name="Jones K.M."/>
            <person name="Tallon L.J."/>
            <person name="Delcher A.L."/>
            <person name="Salzberg S.L."/>
            <person name="Silva J.C."/>
            <person name="Haas B.J."/>
            <person name="Majoros W.H."/>
            <person name="Farzad M."/>
            <person name="Carlton J.M."/>
            <person name="Smith R.K. Jr."/>
            <person name="Garg J."/>
            <person name="Pearlman R.E."/>
            <person name="Karrer K.M."/>
            <person name="Sun L."/>
            <person name="Manning G."/>
            <person name="Elde N.C."/>
            <person name="Turkewitz A.P."/>
            <person name="Asai D.J."/>
            <person name="Wilkes D.E."/>
            <person name="Wang Y."/>
            <person name="Cai H."/>
            <person name="Collins K."/>
            <person name="Stewart B.A."/>
            <person name="Lee S.R."/>
            <person name="Wilamowska K."/>
            <person name="Weinberg Z."/>
            <person name="Ruzzo W.L."/>
            <person name="Wloga D."/>
            <person name="Gaertig J."/>
            <person name="Frankel J."/>
            <person name="Tsao C.-C."/>
            <person name="Gorovsky M.A."/>
            <person name="Keeling P.J."/>
            <person name="Waller R.F."/>
            <person name="Patron N.J."/>
            <person name="Cherry J.M."/>
            <person name="Stover N.A."/>
            <person name="Krieger C.J."/>
            <person name="del Toro C."/>
            <person name="Ryder H.F."/>
            <person name="Williamson S.C."/>
            <person name="Barbeau R.A."/>
            <person name="Hamilton E.P."/>
            <person name="Orias E."/>
        </authorList>
    </citation>
    <scope>NUCLEOTIDE SEQUENCE [LARGE SCALE GENOMIC DNA]</scope>
    <source>
        <strain evidence="5">SB210</strain>
    </source>
</reference>
<dbReference type="GO" id="GO:0006412">
    <property type="term" value="P:translation"/>
    <property type="evidence" value="ECO:0007669"/>
    <property type="project" value="UniProtKB-KW"/>
</dbReference>
<evidence type="ECO:0000256" key="1">
    <source>
        <dbReference type="ARBA" id="ARBA00010759"/>
    </source>
</evidence>
<dbReference type="RefSeq" id="XP_012655943.1">
    <property type="nucleotide sequence ID" value="XM_012800489.1"/>
</dbReference>
<dbReference type="PANTHER" id="PTHR10458">
    <property type="entry name" value="PEPTIDE DEFORMYLASE"/>
    <property type="match status" value="1"/>
</dbReference>
<evidence type="ECO:0000313" key="4">
    <source>
        <dbReference type="EMBL" id="EWS71532.1"/>
    </source>
</evidence>
<keyword evidence="3" id="KW-0378">Hydrolase</keyword>
<dbReference type="CDD" id="cd00487">
    <property type="entry name" value="Pep_deformylase"/>
    <property type="match status" value="1"/>
</dbReference>
<dbReference type="Proteomes" id="UP000009168">
    <property type="component" value="Unassembled WGS sequence"/>
</dbReference>
<dbReference type="InterPro" id="IPR036821">
    <property type="entry name" value="Peptide_deformylase_sf"/>
</dbReference>
<dbReference type="HAMAP" id="MF_00163">
    <property type="entry name" value="Pep_deformylase"/>
    <property type="match status" value="1"/>
</dbReference>
<dbReference type="Gene3D" id="3.90.45.10">
    <property type="entry name" value="Peptide deformylase"/>
    <property type="match status" value="1"/>
</dbReference>
<dbReference type="GeneID" id="24441115"/>
<dbReference type="FunCoup" id="W7X1N8">
    <property type="interactions" value="57"/>
</dbReference>
<accession>W7X1N8</accession>
<dbReference type="PIRSF" id="PIRSF004749">
    <property type="entry name" value="Pep_def"/>
    <property type="match status" value="1"/>
</dbReference>
<keyword evidence="3" id="KW-0479">Metal-binding</keyword>
<comment type="function">
    <text evidence="3">Removes the formyl group from the N-terminal Met of newly synthesized proteins.</text>
</comment>
<dbReference type="OrthoDB" id="291739at2759"/>
<dbReference type="KEGG" id="tet:TTHERM_000929443"/>
<evidence type="ECO:0000256" key="3">
    <source>
        <dbReference type="RuleBase" id="RU362111"/>
    </source>
</evidence>
<dbReference type="PRINTS" id="PR01576">
    <property type="entry name" value="PDEFORMYLASE"/>
</dbReference>